<dbReference type="Gene3D" id="2.60.40.640">
    <property type="match status" value="1"/>
</dbReference>
<gene>
    <name evidence="3" type="ORF">CBOVIS_LOCUS2935</name>
</gene>
<comment type="caution">
    <text evidence="3">The sequence shown here is derived from an EMBL/GenBank/DDBJ whole genome shotgun (WGS) entry which is preliminary data.</text>
</comment>
<dbReference type="PANTHER" id="PTHR11188:SF130">
    <property type="entry name" value="ARRESTIN C-TERMINAL-LIKE DOMAIN-CONTAINING PROTEIN"/>
    <property type="match status" value="1"/>
</dbReference>
<dbReference type="EMBL" id="CADEPM010000002">
    <property type="protein sequence ID" value="CAB3399883.1"/>
    <property type="molecule type" value="Genomic_DNA"/>
</dbReference>
<dbReference type="GO" id="GO:0015031">
    <property type="term" value="P:protein transport"/>
    <property type="evidence" value="ECO:0007669"/>
    <property type="project" value="TreeGrafter"/>
</dbReference>
<dbReference type="SMART" id="SM01017">
    <property type="entry name" value="Arrestin_C"/>
    <property type="match status" value="1"/>
</dbReference>
<keyword evidence="4" id="KW-1185">Reference proteome</keyword>
<dbReference type="Proteomes" id="UP000494206">
    <property type="component" value="Unassembled WGS sequence"/>
</dbReference>
<evidence type="ECO:0000259" key="2">
    <source>
        <dbReference type="SMART" id="SM01017"/>
    </source>
</evidence>
<feature type="region of interest" description="Disordered" evidence="1">
    <location>
        <begin position="263"/>
        <end position="285"/>
    </location>
</feature>
<dbReference type="PANTHER" id="PTHR11188">
    <property type="entry name" value="ARRESTIN DOMAIN CONTAINING PROTEIN"/>
    <property type="match status" value="1"/>
</dbReference>
<dbReference type="OrthoDB" id="5835966at2759"/>
<protein>
    <recommendedName>
        <fullName evidence="2">Arrestin C-terminal-like domain-containing protein</fullName>
    </recommendedName>
</protein>
<reference evidence="3 4" key="1">
    <citation type="submission" date="2020-04" db="EMBL/GenBank/DDBJ databases">
        <authorList>
            <person name="Laetsch R D."/>
            <person name="Stevens L."/>
            <person name="Kumar S."/>
            <person name="Blaxter L. M."/>
        </authorList>
    </citation>
    <scope>NUCLEOTIDE SEQUENCE [LARGE SCALE GENOMIC DNA]</scope>
</reference>
<dbReference type="GO" id="GO:0005737">
    <property type="term" value="C:cytoplasm"/>
    <property type="evidence" value="ECO:0007669"/>
    <property type="project" value="TreeGrafter"/>
</dbReference>
<dbReference type="AlphaFoldDB" id="A0A8S1EJR7"/>
<evidence type="ECO:0000313" key="4">
    <source>
        <dbReference type="Proteomes" id="UP000494206"/>
    </source>
</evidence>
<dbReference type="InterPro" id="IPR050357">
    <property type="entry name" value="Arrestin_domain-protein"/>
</dbReference>
<feature type="domain" description="Arrestin C-terminal-like" evidence="2">
    <location>
        <begin position="117"/>
        <end position="243"/>
    </location>
</feature>
<feature type="compositionally biased region" description="Acidic residues" evidence="1">
    <location>
        <begin position="263"/>
        <end position="284"/>
    </location>
</feature>
<accession>A0A8S1EJR7</accession>
<sequence>MMTQIVFRGYVKKKDVLIYEFFHEQIWVLVEPSVNKTHHVSVDVWLPRFPPSITLADGSEIEYAVRATIKPWHANEYQETIFQVKRSLILKMPHRACCPLTHKVDKCVGHNSWIHKTCNPINGKVNLEKQAFSPNEDINISWELQNDLAQIEHVHCKLHQVIQLRRSDPGHFMYMKSFRKQLSDHKSTSSNATITVPSDCLVSMPMTLWNVLIVKYEVVLEVKIQKTKAPLALKYPVIISSEVVQVRRGSVQINNLFQRVQDIDDDTDDDDDYDSESDDDDEEDAIRREQKDFSIDLEKIEIKTQESKTRTLENSCADVKFTVNSQKPEVLHSLRLLLMGEARVGAIWYEFLRFKAIAKSDTTSKLSPGIHTLRFNLPFGESQYDVNILPPSMAEDIRYIVRGTSETLRKNVFPVECDVFVDRFVDTWAKESYKAEHVEEYGATKLYMSQRCFQRGKVIVVRITGNGVQKVNGKLIQQQRMRIPGLKEDDSYISERCVSSRTDRNTQHRQIHILEIPEEIPPSIEISYWNVVQIAYHYETNITLEDGHTHSHRIPVWIGCTEDNVVIPDEPLLPPKDETVTVEPKEEELPEFEVVLEGDTHYHPYWVERFNGDAYQIPYNEQ</sequence>
<evidence type="ECO:0000256" key="1">
    <source>
        <dbReference type="SAM" id="MobiDB-lite"/>
    </source>
</evidence>
<evidence type="ECO:0000313" key="3">
    <source>
        <dbReference type="EMBL" id="CAB3399883.1"/>
    </source>
</evidence>
<organism evidence="3 4">
    <name type="scientific">Caenorhabditis bovis</name>
    <dbReference type="NCBI Taxonomy" id="2654633"/>
    <lineage>
        <taxon>Eukaryota</taxon>
        <taxon>Metazoa</taxon>
        <taxon>Ecdysozoa</taxon>
        <taxon>Nematoda</taxon>
        <taxon>Chromadorea</taxon>
        <taxon>Rhabditida</taxon>
        <taxon>Rhabditina</taxon>
        <taxon>Rhabditomorpha</taxon>
        <taxon>Rhabditoidea</taxon>
        <taxon>Rhabditidae</taxon>
        <taxon>Peloderinae</taxon>
        <taxon>Caenorhabditis</taxon>
    </lineage>
</organism>
<dbReference type="InterPro" id="IPR011022">
    <property type="entry name" value="Arrestin_C-like"/>
</dbReference>
<dbReference type="InterPro" id="IPR014752">
    <property type="entry name" value="Arrestin-like_C"/>
</dbReference>
<proteinExistence type="predicted"/>
<name>A0A8S1EJR7_9PELO</name>